<reference evidence="1 2" key="1">
    <citation type="submission" date="2019-07" db="EMBL/GenBank/DDBJ databases">
        <title>Genomics analysis of Aphanomyces spp. identifies a new class of oomycete effector associated with host adaptation.</title>
        <authorList>
            <person name="Gaulin E."/>
        </authorList>
    </citation>
    <scope>NUCLEOTIDE SEQUENCE [LARGE SCALE GENOMIC DNA]</scope>
    <source>
        <strain evidence="1 2">ATCC 201684</strain>
    </source>
</reference>
<accession>A0A6G0WEI6</accession>
<evidence type="ECO:0000313" key="1">
    <source>
        <dbReference type="EMBL" id="KAF0724757.1"/>
    </source>
</evidence>
<protein>
    <submittedName>
        <fullName evidence="1">Uncharacterized protein</fullName>
    </submittedName>
</protein>
<organism evidence="1 2">
    <name type="scientific">Aphanomyces euteiches</name>
    <dbReference type="NCBI Taxonomy" id="100861"/>
    <lineage>
        <taxon>Eukaryota</taxon>
        <taxon>Sar</taxon>
        <taxon>Stramenopiles</taxon>
        <taxon>Oomycota</taxon>
        <taxon>Saprolegniomycetes</taxon>
        <taxon>Saprolegniales</taxon>
        <taxon>Verrucalvaceae</taxon>
        <taxon>Aphanomyces</taxon>
    </lineage>
</organism>
<keyword evidence="2" id="KW-1185">Reference proteome</keyword>
<evidence type="ECO:0000313" key="2">
    <source>
        <dbReference type="Proteomes" id="UP000481153"/>
    </source>
</evidence>
<dbReference type="VEuPathDB" id="FungiDB:AeMF1_013419"/>
<dbReference type="Proteomes" id="UP000481153">
    <property type="component" value="Unassembled WGS sequence"/>
</dbReference>
<dbReference type="EMBL" id="VJMJ01000264">
    <property type="protein sequence ID" value="KAF0724757.1"/>
    <property type="molecule type" value="Genomic_DNA"/>
</dbReference>
<sequence length="111" mass="12682">MNDVEAAQAKRTAWETSHPDWNPTDEEYMALLKSTKILAESCQLFDQLCQNTLLRIKEKEANQRCQDNDLIDTAFEAFCQILGILGLVCSYKHEQNQICLDFGGNISFDFS</sequence>
<gene>
    <name evidence="1" type="ORF">Ae201684_016631</name>
</gene>
<name>A0A6G0WEI6_9STRA</name>
<comment type="caution">
    <text evidence="1">The sequence shown here is derived from an EMBL/GenBank/DDBJ whole genome shotgun (WGS) entry which is preliminary data.</text>
</comment>
<proteinExistence type="predicted"/>
<dbReference type="AlphaFoldDB" id="A0A6G0WEI6"/>